<dbReference type="eggNOG" id="ENOG502QTKT">
    <property type="taxonomic scope" value="Eukaryota"/>
</dbReference>
<dbReference type="InterPro" id="IPR017853">
    <property type="entry name" value="GH"/>
</dbReference>
<feature type="signal peptide" evidence="4">
    <location>
        <begin position="1"/>
        <end position="18"/>
    </location>
</feature>
<protein>
    <submittedName>
        <fullName evidence="5">Uncharacterized protein</fullName>
    </submittedName>
</protein>
<dbReference type="GO" id="GO:0009986">
    <property type="term" value="C:cell surface"/>
    <property type="evidence" value="ECO:0007669"/>
    <property type="project" value="TreeGrafter"/>
</dbReference>
<dbReference type="Gene3D" id="3.20.20.80">
    <property type="entry name" value="Glycosidases"/>
    <property type="match status" value="2"/>
</dbReference>
<comment type="similarity">
    <text evidence="2">Belongs to the glycosyl hydrolase 17 family.</text>
</comment>
<dbReference type="EMBL" id="KB822712">
    <property type="protein sequence ID" value="ETN45794.1"/>
    <property type="molecule type" value="Genomic_DNA"/>
</dbReference>
<dbReference type="HOGENOM" id="CLU_027285_0_0_1"/>
<dbReference type="GO" id="GO:0042973">
    <property type="term" value="F:glucan endo-1,3-beta-D-glucosidase activity"/>
    <property type="evidence" value="ECO:0007669"/>
    <property type="project" value="TreeGrafter"/>
</dbReference>
<dbReference type="AlphaFoldDB" id="W2SCZ2"/>
<dbReference type="SUPFAM" id="SSF51445">
    <property type="entry name" value="(Trans)glycosidases"/>
    <property type="match status" value="1"/>
</dbReference>
<name>W2SCZ2_CYPE1</name>
<comment type="subcellular location">
    <subcellularLocation>
        <location evidence="1">Cell envelope</location>
    </subcellularLocation>
</comment>
<dbReference type="VEuPathDB" id="FungiDB:HMPREF1541_09627"/>
<keyword evidence="4" id="KW-0732">Signal</keyword>
<dbReference type="Proteomes" id="UP000030752">
    <property type="component" value="Unassembled WGS sequence"/>
</dbReference>
<evidence type="ECO:0000256" key="2">
    <source>
        <dbReference type="ARBA" id="ARBA00008773"/>
    </source>
</evidence>
<dbReference type="GeneID" id="19976966"/>
<dbReference type="InParanoid" id="W2SCZ2"/>
<feature type="chain" id="PRO_5004824325" evidence="4">
    <location>
        <begin position="19"/>
        <end position="292"/>
    </location>
</feature>
<organism evidence="5 6">
    <name type="scientific">Cyphellophora europaea (strain CBS 101466)</name>
    <name type="common">Phialophora europaea</name>
    <dbReference type="NCBI Taxonomy" id="1220924"/>
    <lineage>
        <taxon>Eukaryota</taxon>
        <taxon>Fungi</taxon>
        <taxon>Dikarya</taxon>
        <taxon>Ascomycota</taxon>
        <taxon>Pezizomycotina</taxon>
        <taxon>Eurotiomycetes</taxon>
        <taxon>Chaetothyriomycetidae</taxon>
        <taxon>Chaetothyriales</taxon>
        <taxon>Cyphellophoraceae</taxon>
        <taxon>Cyphellophora</taxon>
    </lineage>
</organism>
<dbReference type="PANTHER" id="PTHR16631">
    <property type="entry name" value="GLUCAN 1,3-BETA-GLUCOSIDASE"/>
    <property type="match status" value="1"/>
</dbReference>
<keyword evidence="3" id="KW-0378">Hydrolase</keyword>
<evidence type="ECO:0000256" key="4">
    <source>
        <dbReference type="SAM" id="SignalP"/>
    </source>
</evidence>
<dbReference type="RefSeq" id="XP_008712522.1">
    <property type="nucleotide sequence ID" value="XM_008714300.1"/>
</dbReference>
<dbReference type="OrthoDB" id="941679at2759"/>
<evidence type="ECO:0000256" key="1">
    <source>
        <dbReference type="ARBA" id="ARBA00004196"/>
    </source>
</evidence>
<dbReference type="GO" id="GO:0009277">
    <property type="term" value="C:fungal-type cell wall"/>
    <property type="evidence" value="ECO:0007669"/>
    <property type="project" value="TreeGrafter"/>
</dbReference>
<dbReference type="GO" id="GO:0005576">
    <property type="term" value="C:extracellular region"/>
    <property type="evidence" value="ECO:0007669"/>
    <property type="project" value="TreeGrafter"/>
</dbReference>
<gene>
    <name evidence="5" type="ORF">HMPREF1541_09627</name>
</gene>
<reference evidence="5 6" key="1">
    <citation type="submission" date="2013-03" db="EMBL/GenBank/DDBJ databases">
        <title>The Genome Sequence of Phialophora europaea CBS 101466.</title>
        <authorList>
            <consortium name="The Broad Institute Genomics Platform"/>
            <person name="Cuomo C."/>
            <person name="de Hoog S."/>
            <person name="Gorbushina A."/>
            <person name="Walker B."/>
            <person name="Young S.K."/>
            <person name="Zeng Q."/>
            <person name="Gargeya S."/>
            <person name="Fitzgerald M."/>
            <person name="Haas B."/>
            <person name="Abouelleil A."/>
            <person name="Allen A.W."/>
            <person name="Alvarado L."/>
            <person name="Arachchi H.M."/>
            <person name="Berlin A.M."/>
            <person name="Chapman S.B."/>
            <person name="Gainer-Dewar J."/>
            <person name="Goldberg J."/>
            <person name="Griggs A."/>
            <person name="Gujja S."/>
            <person name="Hansen M."/>
            <person name="Howarth C."/>
            <person name="Imamovic A."/>
            <person name="Ireland A."/>
            <person name="Larimer J."/>
            <person name="McCowan C."/>
            <person name="Murphy C."/>
            <person name="Pearson M."/>
            <person name="Poon T.W."/>
            <person name="Priest M."/>
            <person name="Roberts A."/>
            <person name="Saif S."/>
            <person name="Shea T."/>
            <person name="Sisk P."/>
            <person name="Sykes S."/>
            <person name="Wortman J."/>
            <person name="Nusbaum C."/>
            <person name="Birren B."/>
        </authorList>
    </citation>
    <scope>NUCLEOTIDE SEQUENCE [LARGE SCALE GENOMIC DNA]</scope>
    <source>
        <strain evidence="5 6">CBS 101466</strain>
    </source>
</reference>
<dbReference type="GO" id="GO:0071555">
    <property type="term" value="P:cell wall organization"/>
    <property type="evidence" value="ECO:0007669"/>
    <property type="project" value="TreeGrafter"/>
</dbReference>
<dbReference type="FunCoup" id="W2SCZ2">
    <property type="interactions" value="105"/>
</dbReference>
<evidence type="ECO:0000256" key="3">
    <source>
        <dbReference type="ARBA" id="ARBA00022801"/>
    </source>
</evidence>
<sequence length="292" mass="29670">MKSTTILSVLSSALLTSALPVPQYDAPAPTSSYGIAYDLMADDGSCRSSTQIASDVASMAAQGYKQIRTYDVGCDVGALAAAISQNPGLSLFAGINGISNVQSDLSKLINYLSAHWDVVHTVNIGNEVVNSGAGSASAVASAVAAGRSQLAAAGYSGNVVTVDTFVAMIANPVLCEVSDYCAANAHAFFDGNVDASGAGEFVHRMQGQVSQAAGGKRTVITESGWPSCGAGNGAAQTGTSQQQAAVSSLKAAFQSTPEDLFLFQSYNAVYKHSGANAAEQCWGIMGGGQGGW</sequence>
<dbReference type="InterPro" id="IPR050732">
    <property type="entry name" value="Beta-glucan_modifiers"/>
</dbReference>
<evidence type="ECO:0000313" key="6">
    <source>
        <dbReference type="Proteomes" id="UP000030752"/>
    </source>
</evidence>
<dbReference type="PANTHER" id="PTHR16631:SF14">
    <property type="entry name" value="FAMILY 17 GLUCOSIDASE SCW10-RELATED"/>
    <property type="match status" value="1"/>
</dbReference>
<keyword evidence="6" id="KW-1185">Reference proteome</keyword>
<evidence type="ECO:0000313" key="5">
    <source>
        <dbReference type="EMBL" id="ETN45794.1"/>
    </source>
</evidence>
<accession>W2SCZ2</accession>
<dbReference type="STRING" id="1220924.W2SCZ2"/>
<proteinExistence type="inferred from homology"/>